<accession>A0ABQ8SQK3</accession>
<dbReference type="PANTHER" id="PTHR21346">
    <property type="entry name" value="FUN14 DOMAIN CONTAINING"/>
    <property type="match status" value="1"/>
</dbReference>
<dbReference type="PANTHER" id="PTHR21346:SF0">
    <property type="entry name" value="RE45833P"/>
    <property type="match status" value="1"/>
</dbReference>
<feature type="non-terminal residue" evidence="6">
    <location>
        <position position="180"/>
    </location>
</feature>
<keyword evidence="7" id="KW-1185">Reference proteome</keyword>
<evidence type="ECO:0000256" key="2">
    <source>
        <dbReference type="ARBA" id="ARBA00009160"/>
    </source>
</evidence>
<evidence type="ECO:0000256" key="1">
    <source>
        <dbReference type="ARBA" id="ARBA00004374"/>
    </source>
</evidence>
<evidence type="ECO:0000256" key="5">
    <source>
        <dbReference type="ARBA" id="ARBA00023136"/>
    </source>
</evidence>
<evidence type="ECO:0000313" key="7">
    <source>
        <dbReference type="Proteomes" id="UP001148838"/>
    </source>
</evidence>
<name>A0ABQ8SQK3_PERAM</name>
<protein>
    <submittedName>
        <fullName evidence="6">Uncharacterized protein</fullName>
    </submittedName>
</protein>
<evidence type="ECO:0000313" key="6">
    <source>
        <dbReference type="EMBL" id="KAJ4435720.1"/>
    </source>
</evidence>
<gene>
    <name evidence="6" type="ORF">ANN_18336</name>
</gene>
<dbReference type="Proteomes" id="UP001148838">
    <property type="component" value="Unassembled WGS sequence"/>
</dbReference>
<dbReference type="Pfam" id="PF04930">
    <property type="entry name" value="FUN14"/>
    <property type="match status" value="1"/>
</dbReference>
<keyword evidence="5" id="KW-0472">Membrane</keyword>
<dbReference type="InterPro" id="IPR007014">
    <property type="entry name" value="FUN14"/>
</dbReference>
<reference evidence="6 7" key="1">
    <citation type="journal article" date="2022" name="Allergy">
        <title>Genome assembly and annotation of Periplaneta americana reveal a comprehensive cockroach allergen profile.</title>
        <authorList>
            <person name="Wang L."/>
            <person name="Xiong Q."/>
            <person name="Saelim N."/>
            <person name="Wang L."/>
            <person name="Nong W."/>
            <person name="Wan A.T."/>
            <person name="Shi M."/>
            <person name="Liu X."/>
            <person name="Cao Q."/>
            <person name="Hui J.H.L."/>
            <person name="Sookrung N."/>
            <person name="Leung T.F."/>
            <person name="Tungtrongchitr A."/>
            <person name="Tsui S.K.W."/>
        </authorList>
    </citation>
    <scope>NUCLEOTIDE SEQUENCE [LARGE SCALE GENOMIC DNA]</scope>
    <source>
        <strain evidence="6">PWHHKU_190912</strain>
    </source>
</reference>
<dbReference type="EMBL" id="JAJSOF020000023">
    <property type="protein sequence ID" value="KAJ4435720.1"/>
    <property type="molecule type" value="Genomic_DNA"/>
</dbReference>
<comment type="caution">
    <text evidence="6">The sequence shown here is derived from an EMBL/GenBank/DDBJ whole genome shotgun (WGS) entry which is preliminary data.</text>
</comment>
<evidence type="ECO:0000256" key="3">
    <source>
        <dbReference type="ARBA" id="ARBA00022692"/>
    </source>
</evidence>
<evidence type="ECO:0000256" key="4">
    <source>
        <dbReference type="ARBA" id="ARBA00022989"/>
    </source>
</evidence>
<comment type="similarity">
    <text evidence="2">Belongs to the FUN14 family.</text>
</comment>
<keyword evidence="3" id="KW-0812">Transmembrane</keyword>
<comment type="subcellular location">
    <subcellularLocation>
        <location evidence="1">Mitochondrion outer membrane</location>
        <topology evidence="1">Multi-pass membrane protein</topology>
    </subcellularLocation>
</comment>
<proteinExistence type="inferred from homology"/>
<sequence length="180" mass="20457">MASPAVRKSNKEEEENELISIDEVAKETKGFIDRVLGDVGKSSATKQLVIGSISGWCTGFITMKVGKVAAIAVGGGIILLQVANHQGYINVNWDKVYKKIDKVADKVEEKATGQGPKWMEKVWNLLDINLIFRYYGSFSSKFLFAIAYTQIQFNFYYMVERYVDRKVDKAEDVLKRRERN</sequence>
<keyword evidence="4" id="KW-1133">Transmembrane helix</keyword>
<organism evidence="6 7">
    <name type="scientific">Periplaneta americana</name>
    <name type="common">American cockroach</name>
    <name type="synonym">Blatta americana</name>
    <dbReference type="NCBI Taxonomy" id="6978"/>
    <lineage>
        <taxon>Eukaryota</taxon>
        <taxon>Metazoa</taxon>
        <taxon>Ecdysozoa</taxon>
        <taxon>Arthropoda</taxon>
        <taxon>Hexapoda</taxon>
        <taxon>Insecta</taxon>
        <taxon>Pterygota</taxon>
        <taxon>Neoptera</taxon>
        <taxon>Polyneoptera</taxon>
        <taxon>Dictyoptera</taxon>
        <taxon>Blattodea</taxon>
        <taxon>Blattoidea</taxon>
        <taxon>Blattidae</taxon>
        <taxon>Blattinae</taxon>
        <taxon>Periplaneta</taxon>
    </lineage>
</organism>